<evidence type="ECO:0000256" key="7">
    <source>
        <dbReference type="ARBA" id="ARBA00022660"/>
    </source>
</evidence>
<evidence type="ECO:0000256" key="17">
    <source>
        <dbReference type="ARBA" id="ARBA00061233"/>
    </source>
</evidence>
<dbReference type="GO" id="GO:0006122">
    <property type="term" value="P:mitochondrial electron transport, ubiquinol to cytochrome c"/>
    <property type="evidence" value="ECO:0007669"/>
    <property type="project" value="TreeGrafter"/>
</dbReference>
<keyword evidence="12 20" id="KW-1133">Transmembrane helix</keyword>
<keyword evidence="9 19" id="KW-0479">Metal-binding</keyword>
<dbReference type="Pfam" id="PF00032">
    <property type="entry name" value="Cytochrom_B_C"/>
    <property type="match status" value="1"/>
</dbReference>
<keyword evidence="7 20" id="KW-0679">Respiratory chain</keyword>
<evidence type="ECO:0000256" key="5">
    <source>
        <dbReference type="ARBA" id="ARBA00022448"/>
    </source>
</evidence>
<dbReference type="InterPro" id="IPR030689">
    <property type="entry name" value="Cytochrome_b"/>
</dbReference>
<dbReference type="PROSITE" id="PS51003">
    <property type="entry name" value="CYTB_CTER"/>
    <property type="match status" value="1"/>
</dbReference>
<dbReference type="EMBL" id="MT423915">
    <property type="protein sequence ID" value="QOZ41103.1"/>
    <property type="molecule type" value="Genomic_DNA"/>
</dbReference>
<organism evidence="23">
    <name type="scientific">Tupaia montana</name>
    <name type="common">Mountain treeshrew</name>
    <dbReference type="NCBI Taxonomy" id="1035795"/>
    <lineage>
        <taxon>Eukaryota</taxon>
        <taxon>Metazoa</taxon>
        <taxon>Chordata</taxon>
        <taxon>Craniata</taxon>
        <taxon>Vertebrata</taxon>
        <taxon>Euteleostomi</taxon>
        <taxon>Mammalia</taxon>
        <taxon>Eutheria</taxon>
        <taxon>Euarchontoglires</taxon>
        <taxon>Scandentia</taxon>
        <taxon>Tupaiidae</taxon>
        <taxon>Tupaia</taxon>
    </lineage>
</organism>
<comment type="cofactor">
    <cofactor evidence="20">
        <name>heme b</name>
        <dbReference type="ChEBI" id="CHEBI:60344"/>
    </cofactor>
    <text evidence="20">Binds 2 heme groups non-covalently.</text>
</comment>
<feature type="transmembrane region" description="Helical" evidence="20">
    <location>
        <begin position="140"/>
        <end position="158"/>
    </location>
</feature>
<evidence type="ECO:0000256" key="16">
    <source>
        <dbReference type="ARBA" id="ARBA00023136"/>
    </source>
</evidence>
<dbReference type="GO" id="GO:0005743">
    <property type="term" value="C:mitochondrial inner membrane"/>
    <property type="evidence" value="ECO:0007669"/>
    <property type="project" value="UniProtKB-SubCell"/>
</dbReference>
<gene>
    <name evidence="23" type="primary">CYTB</name>
</gene>
<feature type="transmembrane region" description="Helical" evidence="20">
    <location>
        <begin position="288"/>
        <end position="307"/>
    </location>
</feature>
<feature type="binding site" description="axial binding residue" evidence="19">
    <location>
        <position position="196"/>
    </location>
    <ligand>
        <name>heme b</name>
        <dbReference type="ChEBI" id="CHEBI:60344"/>
        <label>b566</label>
    </ligand>
    <ligandPart>
        <name>Fe</name>
        <dbReference type="ChEBI" id="CHEBI:18248"/>
    </ligandPart>
</feature>
<evidence type="ECO:0000256" key="15">
    <source>
        <dbReference type="ARBA" id="ARBA00023128"/>
    </source>
</evidence>
<keyword evidence="16 20" id="KW-0472">Membrane</keyword>
<dbReference type="GO" id="GO:0045275">
    <property type="term" value="C:respiratory chain complex III"/>
    <property type="evidence" value="ECO:0007669"/>
    <property type="project" value="InterPro"/>
</dbReference>
<dbReference type="EMBL" id="MT423938">
    <property type="protein sequence ID" value="QOZ41402.1"/>
    <property type="molecule type" value="Genomic_DNA"/>
</dbReference>
<dbReference type="InterPro" id="IPR036150">
    <property type="entry name" value="Cyt_b/b6_C_sf"/>
</dbReference>
<evidence type="ECO:0000256" key="14">
    <source>
        <dbReference type="ARBA" id="ARBA00023075"/>
    </source>
</evidence>
<comment type="function">
    <text evidence="1 20">Component of the ubiquinol-cytochrome c reductase complex (complex III or cytochrome b-c1 complex) that is part of the mitochondrial respiratory chain. The b-c1 complex mediates electron transfer from ubiquinol to cytochrome c. Contributes to the generation of a proton gradient across the mitochondrial membrane that is then used for ATP synthesis.</text>
</comment>
<feature type="transmembrane region" description="Helical" evidence="20">
    <location>
        <begin position="229"/>
        <end position="246"/>
    </location>
</feature>
<geneLocation type="mitochondrion" evidence="23"/>
<dbReference type="GO" id="GO:0016491">
    <property type="term" value="F:oxidoreductase activity"/>
    <property type="evidence" value="ECO:0007669"/>
    <property type="project" value="UniProtKB-UniRule"/>
</dbReference>
<comment type="subcellular location">
    <subcellularLocation>
        <location evidence="2">Mitochondrion inner membrane</location>
        <topology evidence="2">Multi-pass membrane protein</topology>
    </subcellularLocation>
</comment>
<evidence type="ECO:0000256" key="9">
    <source>
        <dbReference type="ARBA" id="ARBA00022723"/>
    </source>
</evidence>
<dbReference type="Gene3D" id="1.20.810.10">
    <property type="entry name" value="Cytochrome Bc1 Complex, Chain C"/>
    <property type="match status" value="1"/>
</dbReference>
<protein>
    <recommendedName>
        <fullName evidence="4 20">Cytochrome b</fullName>
    </recommendedName>
</protein>
<feature type="binding site" description="axial binding residue" evidence="19">
    <location>
        <position position="83"/>
    </location>
    <ligand>
        <name>heme b</name>
        <dbReference type="ChEBI" id="CHEBI:60344"/>
        <label>b562</label>
    </ligand>
    <ligandPart>
        <name>Fe</name>
        <dbReference type="ChEBI" id="CHEBI:18248"/>
    </ligandPart>
</feature>
<evidence type="ECO:0000256" key="1">
    <source>
        <dbReference type="ARBA" id="ARBA00002566"/>
    </source>
</evidence>
<dbReference type="FunFam" id="1.20.810.10:FF:000002">
    <property type="entry name" value="Cytochrome b"/>
    <property type="match status" value="1"/>
</dbReference>
<evidence type="ECO:0000256" key="3">
    <source>
        <dbReference type="ARBA" id="ARBA00011088"/>
    </source>
</evidence>
<name>A0A873HU83_9EUTH</name>
<keyword evidence="15 20" id="KW-0496">Mitochondrion</keyword>
<feature type="binding site" description="axial binding residue" evidence="19">
    <location>
        <position position="182"/>
    </location>
    <ligand>
        <name>heme b</name>
        <dbReference type="ChEBI" id="CHEBI:60344"/>
        <label>b562</label>
    </ligand>
    <ligandPart>
        <name>Fe</name>
        <dbReference type="ChEBI" id="CHEBI:18248"/>
    </ligandPart>
</feature>
<dbReference type="Pfam" id="PF00033">
    <property type="entry name" value="Cytochrome_B"/>
    <property type="match status" value="1"/>
</dbReference>
<evidence type="ECO:0000256" key="13">
    <source>
        <dbReference type="ARBA" id="ARBA00023004"/>
    </source>
</evidence>
<evidence type="ECO:0000256" key="8">
    <source>
        <dbReference type="ARBA" id="ARBA00022692"/>
    </source>
</evidence>
<dbReference type="PIRSF" id="PIRSF038885">
    <property type="entry name" value="COB"/>
    <property type="match status" value="1"/>
</dbReference>
<dbReference type="InterPro" id="IPR005798">
    <property type="entry name" value="Cyt_b/b6_C"/>
</dbReference>
<keyword evidence="14" id="KW-0830">Ubiquinone</keyword>
<evidence type="ECO:0000256" key="20">
    <source>
        <dbReference type="RuleBase" id="RU362117"/>
    </source>
</evidence>
<keyword evidence="11 20" id="KW-0249">Electron transport</keyword>
<evidence type="ECO:0000256" key="4">
    <source>
        <dbReference type="ARBA" id="ARBA00013531"/>
    </source>
</evidence>
<accession>A0A873HU83</accession>
<feature type="transmembrane region" description="Helical" evidence="20">
    <location>
        <begin position="319"/>
        <end position="340"/>
    </location>
</feature>
<keyword evidence="13 19" id="KW-0408">Iron</keyword>
<evidence type="ECO:0000256" key="6">
    <source>
        <dbReference type="ARBA" id="ARBA00022617"/>
    </source>
</evidence>
<dbReference type="GO" id="GO:0008121">
    <property type="term" value="F:quinol-cytochrome-c reductase activity"/>
    <property type="evidence" value="ECO:0007669"/>
    <property type="project" value="InterPro"/>
</dbReference>
<dbReference type="PANTHER" id="PTHR19271:SF16">
    <property type="entry name" value="CYTOCHROME B"/>
    <property type="match status" value="1"/>
</dbReference>
<evidence type="ECO:0000259" key="21">
    <source>
        <dbReference type="PROSITE" id="PS51002"/>
    </source>
</evidence>
<evidence type="ECO:0000256" key="18">
    <source>
        <dbReference type="PIRSR" id="PIRSR038885-1"/>
    </source>
</evidence>
<dbReference type="GO" id="GO:0046872">
    <property type="term" value="F:metal ion binding"/>
    <property type="evidence" value="ECO:0007669"/>
    <property type="project" value="UniProtKB-UniRule"/>
</dbReference>
<comment type="subunit">
    <text evidence="3">The cytochrome bc1 complex contains 11 subunits: 3 respiratory subunits (MT-CYB, CYC1 and UQCRFS1), 2 core proteins (UQCRC1 and UQCRC2) and 6 low-molecular weight proteins (UQCRH/QCR6, UQCRB/QCR7, UQCRQ/QCR8, UQCR10/QCR9, UQCR11/QCR10 and a cleavage product of UQCRFS1). This cytochrome bc1 complex then forms a dimer.</text>
</comment>
<dbReference type="EMBL" id="MT423926">
    <property type="protein sequence ID" value="QOZ41246.1"/>
    <property type="molecule type" value="Genomic_DNA"/>
</dbReference>
<evidence type="ECO:0000256" key="12">
    <source>
        <dbReference type="ARBA" id="ARBA00022989"/>
    </source>
</evidence>
<sequence length="379" mass="42757">MANMRKNHPLLKIINHSFIDLPAPSNISSWWNFGSLLGVCLILQIITGLFLAMHYTADTTTAFSSVTHICRDVNYGWVIRYLHANGASMFFMCLFLHVGRGLYYGSYTYLETWNIGVILLFATMATAFMGYVLPWGQMSFWGATVITNLLSAIPYVGTDLVEWIWGGFSVDKATLTRFFAFHFILPFIITALVIVHLLFLHETGSNNPLGINSDADKIPFHPYYTIKDILGVVALLAVLSSLVLFAPDLLGDPDNYTPANPLNTPPHIKPEWYFLFAYAILRSIPNKLGGVLALVMSILILMFVPFLHTSKQRSMTFRPISQCLFWVLVADLLTLTWIGGQPVEHPFIIIGQVASILYFTIFIILMPLAGWLENYLMKW</sequence>
<dbReference type="InterPro" id="IPR005797">
    <property type="entry name" value="Cyt_b/b6_N"/>
</dbReference>
<comment type="cofactor">
    <cofactor evidence="19">
        <name>heme</name>
        <dbReference type="ChEBI" id="CHEBI:30413"/>
    </cofactor>
    <text evidence="19">Binds 2 heme groups non-covalently.</text>
</comment>
<reference evidence="23" key="1">
    <citation type="journal article" date="2020" name="Mol.">
        <title>Little genetic structure in a Bornean endemic small mammal across a steep ecological gradient.</title>
        <authorList>
            <person name="Parker L.D."/>
            <person name="Hawkins M.T.R."/>
            <person name="Camacho-Sanchez M."/>
            <person name="Campana M.G."/>
            <person name="West-Roberts J.A."/>
            <person name="Wilbert T.R."/>
            <person name="Lim H.C."/>
            <person name="Rockwood L.L."/>
            <person name="Leonard J.A."/>
            <person name="Maldonado J.E."/>
        </authorList>
    </citation>
    <scope>NUCLEOTIDE SEQUENCE</scope>
</reference>
<evidence type="ECO:0000256" key="10">
    <source>
        <dbReference type="ARBA" id="ARBA00022792"/>
    </source>
</evidence>
<feature type="binding site" evidence="18">
    <location>
        <position position="201"/>
    </location>
    <ligand>
        <name>a ubiquinone</name>
        <dbReference type="ChEBI" id="CHEBI:16389"/>
    </ligand>
</feature>
<evidence type="ECO:0000256" key="11">
    <source>
        <dbReference type="ARBA" id="ARBA00022982"/>
    </source>
</evidence>
<dbReference type="CDD" id="cd00284">
    <property type="entry name" value="Cytochrome_b_N"/>
    <property type="match status" value="1"/>
</dbReference>
<evidence type="ECO:0000259" key="22">
    <source>
        <dbReference type="PROSITE" id="PS51003"/>
    </source>
</evidence>
<dbReference type="SUPFAM" id="SSF81648">
    <property type="entry name" value="a domain/subunit of cytochrome bc1 complex (Ubiquinol-cytochrome c reductase)"/>
    <property type="match status" value="1"/>
</dbReference>
<comment type="similarity">
    <text evidence="17 20">Belongs to the cytochrome b family.</text>
</comment>
<keyword evidence="5 20" id="KW-0813">Transport</keyword>
<dbReference type="CDD" id="cd00290">
    <property type="entry name" value="cytochrome_b_C"/>
    <property type="match status" value="1"/>
</dbReference>
<keyword evidence="8 20" id="KW-0812">Transmembrane</keyword>
<evidence type="ECO:0000313" key="23">
    <source>
        <dbReference type="EMBL" id="QOZ41103.1"/>
    </source>
</evidence>
<feature type="transmembrane region" description="Helical" evidence="20">
    <location>
        <begin position="346"/>
        <end position="372"/>
    </location>
</feature>
<keyword evidence="10" id="KW-0999">Mitochondrion inner membrane</keyword>
<dbReference type="SUPFAM" id="SSF81342">
    <property type="entry name" value="Transmembrane di-heme cytochromes"/>
    <property type="match status" value="1"/>
</dbReference>
<dbReference type="InterPro" id="IPR048259">
    <property type="entry name" value="Cytochrome_b_N_euk/bac"/>
</dbReference>
<dbReference type="AlphaFoldDB" id="A0A873HU83"/>
<dbReference type="PANTHER" id="PTHR19271">
    <property type="entry name" value="CYTOCHROME B"/>
    <property type="match status" value="1"/>
</dbReference>
<feature type="domain" description="Cytochrome b/b6 N-terminal region profile" evidence="21">
    <location>
        <begin position="1"/>
        <end position="209"/>
    </location>
</feature>
<keyword evidence="6 19" id="KW-0349">Heme</keyword>
<proteinExistence type="inferred from homology"/>
<feature type="transmembrane region" description="Helical" evidence="20">
    <location>
        <begin position="178"/>
        <end position="200"/>
    </location>
</feature>
<feature type="transmembrane region" description="Helical" evidence="20">
    <location>
        <begin position="78"/>
        <end position="98"/>
    </location>
</feature>
<feature type="domain" description="Cytochrome b/b6 C-terminal region profile" evidence="22">
    <location>
        <begin position="210"/>
        <end position="379"/>
    </location>
</feature>
<feature type="binding site" description="axial binding residue" evidence="19">
    <location>
        <position position="97"/>
    </location>
    <ligand>
        <name>heme b</name>
        <dbReference type="ChEBI" id="CHEBI:60344"/>
        <label>b566</label>
    </ligand>
    <ligandPart>
        <name>Fe</name>
        <dbReference type="ChEBI" id="CHEBI:18248"/>
    </ligandPart>
</feature>
<feature type="transmembrane region" description="Helical" evidence="20">
    <location>
        <begin position="113"/>
        <end position="133"/>
    </location>
</feature>
<feature type="transmembrane region" description="Helical" evidence="20">
    <location>
        <begin position="30"/>
        <end position="57"/>
    </location>
</feature>
<evidence type="ECO:0000256" key="19">
    <source>
        <dbReference type="PIRSR" id="PIRSR038885-2"/>
    </source>
</evidence>
<dbReference type="InterPro" id="IPR027387">
    <property type="entry name" value="Cytb/b6-like_sf"/>
</dbReference>
<dbReference type="PROSITE" id="PS51002">
    <property type="entry name" value="CYTB_NTER"/>
    <property type="match status" value="1"/>
</dbReference>
<evidence type="ECO:0000256" key="2">
    <source>
        <dbReference type="ARBA" id="ARBA00004448"/>
    </source>
</evidence>
<dbReference type="InterPro" id="IPR048260">
    <property type="entry name" value="Cytochrome_b_C_euk/bac"/>
</dbReference>
<dbReference type="InterPro" id="IPR016174">
    <property type="entry name" value="Di-haem_cyt_TM"/>
</dbReference>